<dbReference type="PANTHER" id="PTHR39607">
    <property type="entry name" value="XANTHOCILLIN BIOSYNTHESIS CLUSTER TRANSCRIPTION FACTOR XANC-RELATED"/>
    <property type="match status" value="1"/>
</dbReference>
<dbReference type="PANTHER" id="PTHR39607:SF2">
    <property type="entry name" value="BZIP DOMAIN-CONTAINING PROTEIN"/>
    <property type="match status" value="1"/>
</dbReference>
<organism evidence="3 4">
    <name type="scientific">Thyridium curvatum</name>
    <dbReference type="NCBI Taxonomy" id="1093900"/>
    <lineage>
        <taxon>Eukaryota</taxon>
        <taxon>Fungi</taxon>
        <taxon>Dikarya</taxon>
        <taxon>Ascomycota</taxon>
        <taxon>Pezizomycotina</taxon>
        <taxon>Sordariomycetes</taxon>
        <taxon>Sordariomycetidae</taxon>
        <taxon>Thyridiales</taxon>
        <taxon>Thyridiaceae</taxon>
        <taxon>Thyridium</taxon>
    </lineage>
</organism>
<dbReference type="InterPro" id="IPR052635">
    <property type="entry name" value="Sec_Metab_Biosynth_Reg"/>
</dbReference>
<reference evidence="3 4" key="1">
    <citation type="submission" date="2019-06" db="EMBL/GenBank/DDBJ databases">
        <title>Draft genome sequence of the filamentous fungus Phialemoniopsis curvata isolated from diesel fuel.</title>
        <authorList>
            <person name="Varaljay V.A."/>
            <person name="Lyon W.J."/>
            <person name="Crouch A.L."/>
            <person name="Drake C.E."/>
            <person name="Hollomon J.M."/>
            <person name="Nadeau L.J."/>
            <person name="Nunn H.S."/>
            <person name="Stevenson B.S."/>
            <person name="Bojanowski C.L."/>
            <person name="Crookes-Goodson W.J."/>
        </authorList>
    </citation>
    <scope>NUCLEOTIDE SEQUENCE [LARGE SCALE GENOMIC DNA]</scope>
    <source>
        <strain evidence="3 4">D216</strain>
    </source>
</reference>
<feature type="compositionally biased region" description="Basic residues" evidence="1">
    <location>
        <begin position="87"/>
        <end position="101"/>
    </location>
</feature>
<comment type="caution">
    <text evidence="3">The sequence shown here is derived from an EMBL/GenBank/DDBJ whole genome shotgun (WGS) entry which is preliminary data.</text>
</comment>
<feature type="domain" description="BZIP" evidence="2">
    <location>
        <begin position="119"/>
        <end position="134"/>
    </location>
</feature>
<feature type="region of interest" description="Disordered" evidence="1">
    <location>
        <begin position="1"/>
        <end position="208"/>
    </location>
</feature>
<evidence type="ECO:0000256" key="1">
    <source>
        <dbReference type="SAM" id="MobiDB-lite"/>
    </source>
</evidence>
<proteinExistence type="predicted"/>
<sequence length="254" mass="28314">MSSYQYSAAYDSPRGSRDRYQDELEDTGDLETPVQTKAPSIPTISVTSPAKKSRKSRRHSDSDTETQPAQMSSRSSKHHSSSSSSSSKKHSSSSKSKSKAKAKPELTDDWTDVTVPEERRRIQNRIAQRKFREKAREQKEQAERDQRNQDLAGSSYHIPEPEDLGPDDEQLSGLPWGGPSMQYVVARGHESASQQGSRRASDHVFGDTPTYMNPYGGMYQGWDGQGSSGAEEMGYEESSPYYDYYDTSGASSSR</sequence>
<dbReference type="GO" id="GO:0003700">
    <property type="term" value="F:DNA-binding transcription factor activity"/>
    <property type="evidence" value="ECO:0007669"/>
    <property type="project" value="InterPro"/>
</dbReference>
<dbReference type="PROSITE" id="PS00036">
    <property type="entry name" value="BZIP_BASIC"/>
    <property type="match status" value="1"/>
</dbReference>
<dbReference type="Proteomes" id="UP000319257">
    <property type="component" value="Unassembled WGS sequence"/>
</dbReference>
<dbReference type="OrthoDB" id="5387389at2759"/>
<dbReference type="InParanoid" id="A0A507B994"/>
<feature type="region of interest" description="Disordered" evidence="1">
    <location>
        <begin position="223"/>
        <end position="254"/>
    </location>
</feature>
<dbReference type="RefSeq" id="XP_030996895.1">
    <property type="nucleotide sequence ID" value="XM_031139186.1"/>
</dbReference>
<feature type="compositionally biased region" description="Basic and acidic residues" evidence="1">
    <location>
        <begin position="134"/>
        <end position="148"/>
    </location>
</feature>
<evidence type="ECO:0000313" key="3">
    <source>
        <dbReference type="EMBL" id="TPX15184.1"/>
    </source>
</evidence>
<evidence type="ECO:0000313" key="4">
    <source>
        <dbReference type="Proteomes" id="UP000319257"/>
    </source>
</evidence>
<dbReference type="EMBL" id="SKBQ01000023">
    <property type="protein sequence ID" value="TPX15184.1"/>
    <property type="molecule type" value="Genomic_DNA"/>
</dbReference>
<dbReference type="InterPro" id="IPR004827">
    <property type="entry name" value="bZIP"/>
</dbReference>
<gene>
    <name evidence="3" type="ORF">E0L32_004742</name>
</gene>
<dbReference type="GeneID" id="41972189"/>
<feature type="compositionally biased region" description="Acidic residues" evidence="1">
    <location>
        <begin position="161"/>
        <end position="170"/>
    </location>
</feature>
<protein>
    <recommendedName>
        <fullName evidence="2">BZIP domain-containing protein</fullName>
    </recommendedName>
</protein>
<feature type="compositionally biased region" description="Polar residues" evidence="1">
    <location>
        <begin position="33"/>
        <end position="50"/>
    </location>
</feature>
<dbReference type="AlphaFoldDB" id="A0A507B994"/>
<keyword evidence="4" id="KW-1185">Reference proteome</keyword>
<evidence type="ECO:0000259" key="2">
    <source>
        <dbReference type="PROSITE" id="PS00036"/>
    </source>
</evidence>
<accession>A0A507B994</accession>
<name>A0A507B994_9PEZI</name>
<dbReference type="CDD" id="cd14686">
    <property type="entry name" value="bZIP"/>
    <property type="match status" value="1"/>
</dbReference>
<feature type="compositionally biased region" description="Low complexity" evidence="1">
    <location>
        <begin position="236"/>
        <end position="246"/>
    </location>
</feature>